<gene>
    <name evidence="1" type="ORF">KV110_01740</name>
</gene>
<keyword evidence="2" id="KW-1185">Reference proteome</keyword>
<dbReference type="RefSeq" id="WP_218472788.1">
    <property type="nucleotide sequence ID" value="NZ_BAABJN010000009.1"/>
</dbReference>
<evidence type="ECO:0000313" key="2">
    <source>
        <dbReference type="Proteomes" id="UP000694257"/>
    </source>
</evidence>
<reference evidence="1 2" key="1">
    <citation type="submission" date="2021-07" db="EMBL/GenBank/DDBJ databases">
        <title>Whole Genome Sequence of Nocardia Iowensis.</title>
        <authorList>
            <person name="Lamm A."/>
            <person name="Collins-Fairclough A.M."/>
            <person name="Bunk B."/>
            <person name="Sproer C."/>
        </authorList>
    </citation>
    <scope>NUCLEOTIDE SEQUENCE [LARGE SCALE GENOMIC DNA]</scope>
    <source>
        <strain evidence="1 2">NRRL 5646</strain>
    </source>
</reference>
<evidence type="ECO:0000313" key="1">
    <source>
        <dbReference type="EMBL" id="QXN91939.1"/>
    </source>
</evidence>
<sequence length="171" mass="19303">MFEGCHTPKDVAQFYRNRYGLAAELSYQRAFVLTDDTVGAILMPPWLGRQVKNSFREDVSIPIIRHGQRGGFWVFLVGRRRGHLRNRAVPALTRYNGAILPPRSPVWLPMTDAGLGWTWHSPPRRGALLPARTEMLHSALVVIDHAEAAPDPLHNRAIAVRDPASVRTTRR</sequence>
<name>A0ABX8RST7_NOCIO</name>
<organism evidence="1 2">
    <name type="scientific">Nocardia iowensis</name>
    <dbReference type="NCBI Taxonomy" id="204891"/>
    <lineage>
        <taxon>Bacteria</taxon>
        <taxon>Bacillati</taxon>
        <taxon>Actinomycetota</taxon>
        <taxon>Actinomycetes</taxon>
        <taxon>Mycobacteriales</taxon>
        <taxon>Nocardiaceae</taxon>
        <taxon>Nocardia</taxon>
    </lineage>
</organism>
<accession>A0ABX8RST7</accession>
<proteinExistence type="predicted"/>
<dbReference type="EMBL" id="CP078145">
    <property type="protein sequence ID" value="QXN91939.1"/>
    <property type="molecule type" value="Genomic_DNA"/>
</dbReference>
<dbReference type="Proteomes" id="UP000694257">
    <property type="component" value="Chromosome"/>
</dbReference>
<protein>
    <submittedName>
        <fullName evidence="1">Uncharacterized protein</fullName>
    </submittedName>
</protein>